<dbReference type="AlphaFoldDB" id="H1DJ94"/>
<reference evidence="6 7" key="1">
    <citation type="submission" date="2012-01" db="EMBL/GenBank/DDBJ databases">
        <title>The Genome Sequence of Odoribacter laneus YIT 12061.</title>
        <authorList>
            <consortium name="The Broad Institute Genome Sequencing Platform"/>
            <person name="Earl A."/>
            <person name="Ward D."/>
            <person name="Feldgarden M."/>
            <person name="Gevers D."/>
            <person name="Morotomi M."/>
            <person name="Young S.K."/>
            <person name="Zeng Q."/>
            <person name="Gargeya S."/>
            <person name="Fitzgerald M."/>
            <person name="Haas B."/>
            <person name="Abouelleil A."/>
            <person name="Alvarado L."/>
            <person name="Arachchi H.M."/>
            <person name="Berlin A."/>
            <person name="Chapman S.B."/>
            <person name="Gearin G."/>
            <person name="Goldberg J."/>
            <person name="Griggs A."/>
            <person name="Gujja S."/>
            <person name="Hansen M."/>
            <person name="Heiman D."/>
            <person name="Howarth C."/>
            <person name="Larimer J."/>
            <person name="Lui A."/>
            <person name="MacDonald P.J.P."/>
            <person name="McCowen C."/>
            <person name="Montmayeur A."/>
            <person name="Murphy C."/>
            <person name="Neiman D."/>
            <person name="Pearson M."/>
            <person name="Priest M."/>
            <person name="Roberts A."/>
            <person name="Saif S."/>
            <person name="Shea T."/>
            <person name="Sisk P."/>
            <person name="Stolte C."/>
            <person name="Sykes S."/>
            <person name="Wortman J."/>
            <person name="Nusbaum C."/>
            <person name="Birren B."/>
        </authorList>
    </citation>
    <scope>NUCLEOTIDE SEQUENCE [LARGE SCALE GENOMIC DNA]</scope>
    <source>
        <strain evidence="6 7">YIT 12061</strain>
    </source>
</reference>
<dbReference type="PANTHER" id="PTHR43335:SF4">
    <property type="entry name" value="ABC TRANSPORTER, ATP-BINDING PROTEIN"/>
    <property type="match status" value="1"/>
</dbReference>
<dbReference type="CDD" id="cd03230">
    <property type="entry name" value="ABC_DR_subfamily_A"/>
    <property type="match status" value="1"/>
</dbReference>
<dbReference type="InterPro" id="IPR027417">
    <property type="entry name" value="P-loop_NTPase"/>
</dbReference>
<evidence type="ECO:0000259" key="5">
    <source>
        <dbReference type="PROSITE" id="PS50893"/>
    </source>
</evidence>
<dbReference type="GO" id="GO:0016887">
    <property type="term" value="F:ATP hydrolysis activity"/>
    <property type="evidence" value="ECO:0007669"/>
    <property type="project" value="InterPro"/>
</dbReference>
<dbReference type="RefSeq" id="WP_009137113.1">
    <property type="nucleotide sequence ID" value="NZ_JH594596.1"/>
</dbReference>
<comment type="similarity">
    <text evidence="1">Belongs to the ABC transporter superfamily.</text>
</comment>
<evidence type="ECO:0000256" key="4">
    <source>
        <dbReference type="ARBA" id="ARBA00022840"/>
    </source>
</evidence>
<accession>H1DJ94</accession>
<dbReference type="STRING" id="742817.HMPREF9449_01966"/>
<dbReference type="PATRIC" id="fig|742817.3.peg.2094"/>
<comment type="caution">
    <text evidence="6">The sequence shown here is derived from an EMBL/GenBank/DDBJ whole genome shotgun (WGS) entry which is preliminary data.</text>
</comment>
<gene>
    <name evidence="6" type="ORF">HMPREF9449_01966</name>
</gene>
<keyword evidence="7" id="KW-1185">Reference proteome</keyword>
<keyword evidence="4 6" id="KW-0067">ATP-binding</keyword>
<feature type="domain" description="ABC transporter" evidence="5">
    <location>
        <begin position="3"/>
        <end position="232"/>
    </location>
</feature>
<organism evidence="6 7">
    <name type="scientific">Odoribacter laneus YIT 12061</name>
    <dbReference type="NCBI Taxonomy" id="742817"/>
    <lineage>
        <taxon>Bacteria</taxon>
        <taxon>Pseudomonadati</taxon>
        <taxon>Bacteroidota</taxon>
        <taxon>Bacteroidia</taxon>
        <taxon>Bacteroidales</taxon>
        <taxon>Odoribacteraceae</taxon>
        <taxon>Odoribacter</taxon>
    </lineage>
</organism>
<keyword evidence="3" id="KW-0547">Nucleotide-binding</keyword>
<dbReference type="InterPro" id="IPR003439">
    <property type="entry name" value="ABC_transporter-like_ATP-bd"/>
</dbReference>
<protein>
    <submittedName>
        <fullName evidence="6">Gliding motility-associated ABC transporter ATP-binding subunit GldA</fullName>
    </submittedName>
</protein>
<dbReference type="Gene3D" id="3.40.50.300">
    <property type="entry name" value="P-loop containing nucleotide triphosphate hydrolases"/>
    <property type="match status" value="1"/>
</dbReference>
<evidence type="ECO:0000313" key="7">
    <source>
        <dbReference type="Proteomes" id="UP000004892"/>
    </source>
</evidence>
<keyword evidence="2" id="KW-0813">Transport</keyword>
<dbReference type="eggNOG" id="COG1131">
    <property type="taxonomic scope" value="Bacteria"/>
</dbReference>
<dbReference type="SUPFAM" id="SSF52540">
    <property type="entry name" value="P-loop containing nucleoside triphosphate hydrolases"/>
    <property type="match status" value="1"/>
</dbReference>
<dbReference type="SMART" id="SM00382">
    <property type="entry name" value="AAA"/>
    <property type="match status" value="1"/>
</dbReference>
<sequence length="306" mass="34629">MDIVVENLSKSFGPQKAIDNISFQVKKGEILGFLGPNGAGKTTTMKIISCFLFPDAGNVQIGKYSIRKNAYKIKQHIGYLPEHNPLYDDMNVIDFLVFIAKVHNIPHYKITARVLDMLRMCGLENEKQKNIRELSKGYKQRVGLAQALIHDPDVVILDEPTTGLDPNQIVEIRELIKSIGKEKTIILSSHILAQVEATCDRVLIINKGKIVADGTSSELRKSNTDKLLKIAIKGGDTNTVYEALTMLENLEDIEITGENSFLIQTSRKHNIEKDIFHLCETQQWYIKELIPIEKRLEDIFQQVTQN</sequence>
<dbReference type="GeneID" id="98069523"/>
<evidence type="ECO:0000256" key="1">
    <source>
        <dbReference type="ARBA" id="ARBA00005417"/>
    </source>
</evidence>
<dbReference type="EMBL" id="ADMC01000025">
    <property type="protein sequence ID" value="EHP46349.1"/>
    <property type="molecule type" value="Genomic_DNA"/>
</dbReference>
<dbReference type="GO" id="GO:0005524">
    <property type="term" value="F:ATP binding"/>
    <property type="evidence" value="ECO:0007669"/>
    <property type="project" value="UniProtKB-KW"/>
</dbReference>
<proteinExistence type="inferred from homology"/>
<dbReference type="PROSITE" id="PS50893">
    <property type="entry name" value="ABC_TRANSPORTER_2"/>
    <property type="match status" value="1"/>
</dbReference>
<evidence type="ECO:0000256" key="3">
    <source>
        <dbReference type="ARBA" id="ARBA00022741"/>
    </source>
</evidence>
<name>H1DJ94_9BACT</name>
<dbReference type="PANTHER" id="PTHR43335">
    <property type="entry name" value="ABC TRANSPORTER, ATP-BINDING PROTEIN"/>
    <property type="match status" value="1"/>
</dbReference>
<dbReference type="Pfam" id="PF00005">
    <property type="entry name" value="ABC_tran"/>
    <property type="match status" value="1"/>
</dbReference>
<dbReference type="Proteomes" id="UP000004892">
    <property type="component" value="Unassembled WGS sequence"/>
</dbReference>
<evidence type="ECO:0000256" key="2">
    <source>
        <dbReference type="ARBA" id="ARBA00022448"/>
    </source>
</evidence>
<dbReference type="HOGENOM" id="CLU_000604_1_2_10"/>
<evidence type="ECO:0000313" key="6">
    <source>
        <dbReference type="EMBL" id="EHP46349.1"/>
    </source>
</evidence>
<dbReference type="InterPro" id="IPR003593">
    <property type="entry name" value="AAA+_ATPase"/>
</dbReference>